<proteinExistence type="inferred from homology"/>
<evidence type="ECO:0000256" key="1">
    <source>
        <dbReference type="ARBA" id="ARBA00000064"/>
    </source>
</evidence>
<evidence type="ECO:0000313" key="13">
    <source>
        <dbReference type="Proteomes" id="UP000315289"/>
    </source>
</evidence>
<dbReference type="GO" id="GO:0003852">
    <property type="term" value="F:2-isopropylmalate synthase activity"/>
    <property type="evidence" value="ECO:0007669"/>
    <property type="project" value="UniProtKB-EC"/>
</dbReference>
<evidence type="ECO:0000256" key="3">
    <source>
        <dbReference type="ARBA" id="ARBA00006154"/>
    </source>
</evidence>
<dbReference type="InterPro" id="IPR050073">
    <property type="entry name" value="2-IPM_HCS-like"/>
</dbReference>
<dbReference type="PANTHER" id="PTHR10277:SF9">
    <property type="entry name" value="2-ISOPROPYLMALATE SYNTHASE 1, CHLOROPLASTIC-RELATED"/>
    <property type="match status" value="1"/>
</dbReference>
<feature type="domain" description="Pyruvate carboxyltransferase" evidence="11">
    <location>
        <begin position="10"/>
        <end position="261"/>
    </location>
</feature>
<evidence type="ECO:0000256" key="4">
    <source>
        <dbReference type="ARBA" id="ARBA00012973"/>
    </source>
</evidence>
<evidence type="ECO:0000313" key="12">
    <source>
        <dbReference type="EMBL" id="TVP39832.1"/>
    </source>
</evidence>
<accession>A0A557STA3</accession>
<keyword evidence="13" id="KW-1185">Reference proteome</keyword>
<evidence type="ECO:0000256" key="8">
    <source>
        <dbReference type="ARBA" id="ARBA00023304"/>
    </source>
</evidence>
<dbReference type="InterPro" id="IPR000891">
    <property type="entry name" value="PYR_CT"/>
</dbReference>
<dbReference type="CDD" id="cd07940">
    <property type="entry name" value="DRE_TIM_IPMS"/>
    <property type="match status" value="1"/>
</dbReference>
<comment type="catalytic activity">
    <reaction evidence="1">
        <text>3-methyl-2-oxobutanoate + acetyl-CoA + H2O = (2S)-2-isopropylmalate + CoA + H(+)</text>
        <dbReference type="Rhea" id="RHEA:21524"/>
        <dbReference type="ChEBI" id="CHEBI:1178"/>
        <dbReference type="ChEBI" id="CHEBI:11851"/>
        <dbReference type="ChEBI" id="CHEBI:15377"/>
        <dbReference type="ChEBI" id="CHEBI:15378"/>
        <dbReference type="ChEBI" id="CHEBI:57287"/>
        <dbReference type="ChEBI" id="CHEBI:57288"/>
        <dbReference type="EC" id="2.3.3.13"/>
    </reaction>
</comment>
<dbReference type="InterPro" id="IPR002034">
    <property type="entry name" value="AIPM/Hcit_synth_CS"/>
</dbReference>
<dbReference type="AlphaFoldDB" id="A0A557STA3"/>
<keyword evidence="6" id="KW-0028">Amino-acid biosynthesis</keyword>
<dbReference type="InterPro" id="IPR054691">
    <property type="entry name" value="LeuA/HCS_post-cat"/>
</dbReference>
<dbReference type="SUPFAM" id="SSF110921">
    <property type="entry name" value="2-isopropylmalate synthase LeuA, allosteric (dimerisation) domain"/>
    <property type="match status" value="1"/>
</dbReference>
<dbReference type="Pfam" id="PF22617">
    <property type="entry name" value="HCS_D2"/>
    <property type="match status" value="1"/>
</dbReference>
<dbReference type="NCBIfam" id="TIGR02090">
    <property type="entry name" value="LEU1_arch"/>
    <property type="match status" value="1"/>
</dbReference>
<dbReference type="RefSeq" id="WP_144732633.1">
    <property type="nucleotide sequence ID" value="NZ_ML675587.1"/>
</dbReference>
<dbReference type="SUPFAM" id="SSF51569">
    <property type="entry name" value="Aldolase"/>
    <property type="match status" value="1"/>
</dbReference>
<keyword evidence="5" id="KW-0432">Leucine biosynthesis</keyword>
<dbReference type="InterPro" id="IPR013785">
    <property type="entry name" value="Aldolase_TIM"/>
</dbReference>
<dbReference type="PROSITE" id="PS00815">
    <property type="entry name" value="AIPM_HOMOCIT_SYNTH_1"/>
    <property type="match status" value="1"/>
</dbReference>
<dbReference type="Proteomes" id="UP000315289">
    <property type="component" value="Unassembled WGS sequence"/>
</dbReference>
<evidence type="ECO:0000256" key="5">
    <source>
        <dbReference type="ARBA" id="ARBA00022430"/>
    </source>
</evidence>
<gene>
    <name evidence="12" type="primary">leuA2</name>
    <name evidence="12" type="ORF">NARC_110044</name>
</gene>
<dbReference type="GO" id="GO:0009098">
    <property type="term" value="P:L-leucine biosynthetic process"/>
    <property type="evidence" value="ECO:0007669"/>
    <property type="project" value="UniProtKB-KW"/>
</dbReference>
<dbReference type="InterPro" id="IPR036230">
    <property type="entry name" value="LeuA_allosteric_dom_sf"/>
</dbReference>
<organism evidence="12 13">
    <name type="scientific">Candidatus Nitrosocosmicus arcticus</name>
    <dbReference type="NCBI Taxonomy" id="2035267"/>
    <lineage>
        <taxon>Archaea</taxon>
        <taxon>Nitrososphaerota</taxon>
        <taxon>Nitrososphaeria</taxon>
        <taxon>Nitrososphaerales</taxon>
        <taxon>Nitrososphaeraceae</taxon>
        <taxon>Candidatus Nitrosocosmicus</taxon>
    </lineage>
</organism>
<dbReference type="EMBL" id="VOAH01000011">
    <property type="protein sequence ID" value="TVP39832.1"/>
    <property type="molecule type" value="Genomic_DNA"/>
</dbReference>
<keyword evidence="8" id="KW-0100">Branched-chain amino acid biosynthesis</keyword>
<dbReference type="Gene3D" id="1.10.238.260">
    <property type="match status" value="1"/>
</dbReference>
<dbReference type="NCBIfam" id="NF002086">
    <property type="entry name" value="PRK00915.1-3"/>
    <property type="match status" value="1"/>
</dbReference>
<dbReference type="PANTHER" id="PTHR10277">
    <property type="entry name" value="HOMOCITRATE SYNTHASE-RELATED"/>
    <property type="match status" value="1"/>
</dbReference>
<keyword evidence="12" id="KW-0012">Acyltransferase</keyword>
<dbReference type="NCBIfam" id="NF002085">
    <property type="entry name" value="PRK00915.1-2"/>
    <property type="match status" value="1"/>
</dbReference>
<comment type="pathway">
    <text evidence="2">Amino-acid biosynthesis; L-leucine biosynthesis; L-leucine from 3-methyl-2-oxobutanoate: step 1/4.</text>
</comment>
<dbReference type="SMART" id="SM00917">
    <property type="entry name" value="LeuA_dimer"/>
    <property type="match status" value="1"/>
</dbReference>
<dbReference type="PROSITE" id="PS00816">
    <property type="entry name" value="AIPM_HOMOCIT_SYNTH_2"/>
    <property type="match status" value="1"/>
</dbReference>
<comment type="caution">
    <text evidence="12">The sequence shown here is derived from an EMBL/GenBank/DDBJ whole genome shotgun (WGS) entry which is preliminary data.</text>
</comment>
<dbReference type="EC" id="2.3.3.13" evidence="4"/>
<dbReference type="FunFam" id="1.10.238.260:FF:000001">
    <property type="entry name" value="2-isopropylmalate synthase"/>
    <property type="match status" value="1"/>
</dbReference>
<dbReference type="InterPro" id="IPR013709">
    <property type="entry name" value="2-isopropylmalate_synth_dimer"/>
</dbReference>
<dbReference type="InterPro" id="IPR011830">
    <property type="entry name" value="LEU1_arch"/>
</dbReference>
<dbReference type="PROSITE" id="PS50991">
    <property type="entry name" value="PYR_CT"/>
    <property type="match status" value="1"/>
</dbReference>
<sequence>MTTSDNKKKIRIFDTTLRDGEQTPGVTVSPDQKLEIAMKLDELGVDTIEAGFPVVSPGEVEAIKKIIKQGLKAEVCGLARTTQNDIDIAIKSDLKYIHTFIATSDIHLKYKLKMTREQVLEKAIYAVEYAKKHGLVVEFSAEDATRSDIQFLNKIFKSVAEAGADRIDIPDTVGYSTPQYISKLVTGVAEVTGLPVSVHCHNDFGLAVANSIAGFQAGAACAHVTINGLGERAGNAALEELVMACQCLYQIPHNIKTEQLYDVSKFVSSAMGIIVQPNKAIIGENAFGHESGIHTHGIINNPLTYEPISPELVGRKRWMQAGKHAGAHGIKAILDEFGITSSDLQLKEIVEKQKLIADSGKSITTSDLLSIASEVLKNKKFDENFKLNDFHIVTGLHIIPTAVVKLNIHGKDFIASETGVGPVDSALKAIQTIAHGIANIKIREYKLDSITGGSDALAEVSVKVEDKEGNIISARKSGADIVVASVQAMIDAINTTMLKKMIQNGEPTK</sequence>
<protein>
    <recommendedName>
        <fullName evidence="4">2-isopropylmalate synthase</fullName>
        <ecNumber evidence="4">2.3.3.13</ecNumber>
    </recommendedName>
    <alternativeName>
        <fullName evidence="9">Alpha-isopropylmalate synthase</fullName>
    </alternativeName>
</protein>
<dbReference type="Gene3D" id="3.20.20.70">
    <property type="entry name" value="Aldolase class I"/>
    <property type="match status" value="1"/>
</dbReference>
<evidence type="ECO:0000256" key="7">
    <source>
        <dbReference type="ARBA" id="ARBA00022679"/>
    </source>
</evidence>
<evidence type="ECO:0000256" key="9">
    <source>
        <dbReference type="ARBA" id="ARBA00030312"/>
    </source>
</evidence>
<name>A0A557STA3_9ARCH</name>
<keyword evidence="7 10" id="KW-0808">Transferase</keyword>
<dbReference type="Gene3D" id="3.30.160.270">
    <property type="match status" value="1"/>
</dbReference>
<evidence type="ECO:0000256" key="6">
    <source>
        <dbReference type="ARBA" id="ARBA00022605"/>
    </source>
</evidence>
<evidence type="ECO:0000256" key="10">
    <source>
        <dbReference type="RuleBase" id="RU003523"/>
    </source>
</evidence>
<evidence type="ECO:0000259" key="11">
    <source>
        <dbReference type="PROSITE" id="PS50991"/>
    </source>
</evidence>
<reference evidence="12 13" key="1">
    <citation type="journal article" date="2019" name="Front. Microbiol.">
        <title>Ammonia Oxidation by the Arctic Terrestrial Thaumarchaeote Candidatus Nitrosocosmicus arcticus Is Stimulated by Increasing Temperatures.</title>
        <authorList>
            <person name="Alves R.J.E."/>
            <person name="Kerou M."/>
            <person name="Zappe A."/>
            <person name="Bittner R."/>
            <person name="Abby S.S."/>
            <person name="Schmidt H.A."/>
            <person name="Pfeifer K."/>
            <person name="Schleper C."/>
        </authorList>
    </citation>
    <scope>NUCLEOTIDE SEQUENCE [LARGE SCALE GENOMIC DNA]</scope>
    <source>
        <strain evidence="12 13">Kfb</strain>
    </source>
</reference>
<dbReference type="OrthoDB" id="6555at2157"/>
<dbReference type="FunFam" id="3.20.20.70:FF:000010">
    <property type="entry name" value="2-isopropylmalate synthase"/>
    <property type="match status" value="1"/>
</dbReference>
<evidence type="ECO:0000256" key="2">
    <source>
        <dbReference type="ARBA" id="ARBA00004689"/>
    </source>
</evidence>
<comment type="similarity">
    <text evidence="3 10">Belongs to the alpha-IPM synthase/homocitrate synthase family.</text>
</comment>
<dbReference type="Pfam" id="PF08502">
    <property type="entry name" value="LeuA_dimer"/>
    <property type="match status" value="1"/>
</dbReference>
<dbReference type="Pfam" id="PF00682">
    <property type="entry name" value="HMGL-like"/>
    <property type="match status" value="1"/>
</dbReference>